<evidence type="ECO:0000313" key="10">
    <source>
        <dbReference type="EMBL" id="GAF80943.1"/>
    </source>
</evidence>
<keyword evidence="7" id="KW-0411">Iron-sulfur</keyword>
<dbReference type="GO" id="GO:0016853">
    <property type="term" value="F:isomerase activity"/>
    <property type="evidence" value="ECO:0007669"/>
    <property type="project" value="UniProtKB-KW"/>
</dbReference>
<evidence type="ECO:0000259" key="9">
    <source>
        <dbReference type="PROSITE" id="PS51918"/>
    </source>
</evidence>
<keyword evidence="2" id="KW-0004">4Fe-4S</keyword>
<dbReference type="SUPFAM" id="SSF102114">
    <property type="entry name" value="Radical SAM enzymes"/>
    <property type="match status" value="1"/>
</dbReference>
<evidence type="ECO:0000256" key="2">
    <source>
        <dbReference type="ARBA" id="ARBA00022485"/>
    </source>
</evidence>
<keyword evidence="5" id="KW-0663">Pyridoxal phosphate</keyword>
<dbReference type="SFLD" id="SFLDS00029">
    <property type="entry name" value="Radical_SAM"/>
    <property type="match status" value="1"/>
</dbReference>
<dbReference type="PANTHER" id="PTHR30538:SF1">
    <property type="entry name" value="L-LYSINE 2,3-AMINOMUTASE"/>
    <property type="match status" value="1"/>
</dbReference>
<dbReference type="EMBL" id="BARS01005937">
    <property type="protein sequence ID" value="GAF80943.1"/>
    <property type="molecule type" value="Genomic_DNA"/>
</dbReference>
<protein>
    <recommendedName>
        <fullName evidence="9">Radical SAM core domain-containing protein</fullName>
    </recommendedName>
</protein>
<evidence type="ECO:0000256" key="4">
    <source>
        <dbReference type="ARBA" id="ARBA00022723"/>
    </source>
</evidence>
<dbReference type="InterPro" id="IPR003739">
    <property type="entry name" value="Lys_aminomutase/Glu_NH3_mut"/>
</dbReference>
<evidence type="ECO:0000256" key="3">
    <source>
        <dbReference type="ARBA" id="ARBA00022691"/>
    </source>
</evidence>
<feature type="domain" description="Radical SAM core" evidence="9">
    <location>
        <begin position="112"/>
        <end position="221"/>
    </location>
</feature>
<keyword evidence="6" id="KW-0408">Iron</keyword>
<dbReference type="GO" id="GO:0046872">
    <property type="term" value="F:metal ion binding"/>
    <property type="evidence" value="ECO:0007669"/>
    <property type="project" value="UniProtKB-KW"/>
</dbReference>
<dbReference type="Gene3D" id="3.20.20.70">
    <property type="entry name" value="Aldolase class I"/>
    <property type="match status" value="1"/>
</dbReference>
<dbReference type="CDD" id="cd01335">
    <property type="entry name" value="Radical_SAM"/>
    <property type="match status" value="1"/>
</dbReference>
<evidence type="ECO:0000256" key="7">
    <source>
        <dbReference type="ARBA" id="ARBA00023014"/>
    </source>
</evidence>
<dbReference type="Pfam" id="PF04055">
    <property type="entry name" value="Radical_SAM"/>
    <property type="match status" value="1"/>
</dbReference>
<keyword evidence="3" id="KW-0949">S-adenosyl-L-methionine</keyword>
<evidence type="ECO:0000256" key="6">
    <source>
        <dbReference type="ARBA" id="ARBA00023004"/>
    </source>
</evidence>
<gene>
    <name evidence="10" type="ORF">S01H1_11639</name>
</gene>
<feature type="non-terminal residue" evidence="10">
    <location>
        <position position="221"/>
    </location>
</feature>
<dbReference type="InterPro" id="IPR007197">
    <property type="entry name" value="rSAM"/>
</dbReference>
<sequence>MRDYSEIDLWKDVTDEEWCDWRWQIKNRISDVASLRRVIDIDDKEAGEIEKVLGSLRMAISPYYATLIDPTDPDCPVRRQAVPDPLELVHHEEDMIDPLDEDEDSPVPGLTHRYPDRVLFLVTDQCTMYCRHCTRRRLAGITDRPRDSKGIDAVIEYIRSENEVRDVLISGGDPLTLEDDVLEDILKRIREIDHVEIIRIGTRVPVVLPYRITDELCEMLA</sequence>
<dbReference type="PROSITE" id="PS51918">
    <property type="entry name" value="RADICAL_SAM"/>
    <property type="match status" value="1"/>
</dbReference>
<dbReference type="GO" id="GO:0051539">
    <property type="term" value="F:4 iron, 4 sulfur cluster binding"/>
    <property type="evidence" value="ECO:0007669"/>
    <property type="project" value="UniProtKB-KW"/>
</dbReference>
<comment type="caution">
    <text evidence="10">The sequence shown here is derived from an EMBL/GenBank/DDBJ whole genome shotgun (WGS) entry which is preliminary data.</text>
</comment>
<accession>X0SIR9</accession>
<evidence type="ECO:0000256" key="5">
    <source>
        <dbReference type="ARBA" id="ARBA00022898"/>
    </source>
</evidence>
<organism evidence="10">
    <name type="scientific">marine sediment metagenome</name>
    <dbReference type="NCBI Taxonomy" id="412755"/>
    <lineage>
        <taxon>unclassified sequences</taxon>
        <taxon>metagenomes</taxon>
        <taxon>ecological metagenomes</taxon>
    </lineage>
</organism>
<keyword evidence="4" id="KW-0479">Metal-binding</keyword>
<dbReference type="Gene3D" id="6.10.140.1170">
    <property type="match status" value="1"/>
</dbReference>
<reference evidence="10" key="1">
    <citation type="journal article" date="2014" name="Front. Microbiol.">
        <title>High frequency of phylogenetically diverse reductive dehalogenase-homologous genes in deep subseafloor sedimentary metagenomes.</title>
        <authorList>
            <person name="Kawai M."/>
            <person name="Futagami T."/>
            <person name="Toyoda A."/>
            <person name="Takaki Y."/>
            <person name="Nishi S."/>
            <person name="Hori S."/>
            <person name="Arai W."/>
            <person name="Tsubouchi T."/>
            <person name="Morono Y."/>
            <person name="Uchiyama I."/>
            <person name="Ito T."/>
            <person name="Fujiyama A."/>
            <person name="Inagaki F."/>
            <person name="Takami H."/>
        </authorList>
    </citation>
    <scope>NUCLEOTIDE SEQUENCE</scope>
    <source>
        <strain evidence="10">Expedition CK06-06</strain>
    </source>
</reference>
<keyword evidence="8" id="KW-0413">Isomerase</keyword>
<name>X0SIR9_9ZZZZ</name>
<dbReference type="AlphaFoldDB" id="X0SIR9"/>
<evidence type="ECO:0000256" key="8">
    <source>
        <dbReference type="ARBA" id="ARBA00023235"/>
    </source>
</evidence>
<evidence type="ECO:0000256" key="1">
    <source>
        <dbReference type="ARBA" id="ARBA00001933"/>
    </source>
</evidence>
<comment type="cofactor">
    <cofactor evidence="1">
        <name>pyridoxal 5'-phosphate</name>
        <dbReference type="ChEBI" id="CHEBI:597326"/>
    </cofactor>
</comment>
<dbReference type="PANTHER" id="PTHR30538">
    <property type="entry name" value="LYSINE 2,3-AMINOMUTASE-RELATED"/>
    <property type="match status" value="1"/>
</dbReference>
<dbReference type="NCBIfam" id="TIGR00238">
    <property type="entry name" value="KamA family radical SAM protein"/>
    <property type="match status" value="1"/>
</dbReference>
<dbReference type="InterPro" id="IPR013785">
    <property type="entry name" value="Aldolase_TIM"/>
</dbReference>
<dbReference type="InterPro" id="IPR058240">
    <property type="entry name" value="rSAM_sf"/>
</dbReference>
<proteinExistence type="predicted"/>